<protein>
    <submittedName>
        <fullName evidence="2">PD-(D/E)XK nuclease family protein</fullName>
    </submittedName>
</protein>
<dbReference type="AlphaFoldDB" id="A0A931MFT8"/>
<name>A0A931MFT8_9BURK</name>
<dbReference type="Pfam" id="PF12705">
    <property type="entry name" value="PDDEXK_1"/>
    <property type="match status" value="1"/>
</dbReference>
<evidence type="ECO:0000259" key="1">
    <source>
        <dbReference type="Pfam" id="PF12705"/>
    </source>
</evidence>
<dbReference type="SUPFAM" id="SSF52540">
    <property type="entry name" value="P-loop containing nucleoside triphosphate hydrolases"/>
    <property type="match status" value="1"/>
</dbReference>
<gene>
    <name evidence="2" type="ORF">I5803_01825</name>
</gene>
<sequence length="837" mass="91452">MDAIAQTHRATLALDALMSQLRERMRTHGAHPARTVVLMPFMHLLPLARDAWALHSPDGFTPRFETTQTWAAQHLFSPGPDDWTGDVGRDLLTAQALLERAGLGARSDVLAQRLVEAAGQLAGAAAAVAPGRRAAWAAAARASLAQGQDAPVLALEAAVSRVALEWAAASSYPGDALFDPRAASSVDLLVVVRGLRSDAFATALAQTMPGRAELLELDAQGTPGDLHLHEALDPADEAARAAACVLRHVAAGRVPVALPALDRILARRVRAMLEDQVAISDETGWKLSTTRAGAHVMLALRASTWSAGADAVLDWLKNAPLVPANTVLAIERRVRRAGIRDWRSVRAGDFTDGQQALLERVNAWRERLQAARPLTRWLADLRSVLEDTGQWNGLVADAAGDSVISALRLQEGAALEWAELPQASRRFGLDAFTAWVNETLEAHSFKASCADPQVVILPLHQMLGRPFASMVLAGCDETRLAPSPQPEGGWTAAQREVLGLPPRETLEAELRAAWRQALQVPHADLLWRTHDDSGESILASPLVQALQQERAAVPAADPRPLVDVKAAPTARPEALGNELPVQQLSASAYEDLRRCPYRFFAMRQLNLQEADEIDADLDKRDFGNWLHDVLGNFHTAMADSWEPPGPGRRTLLDITAEEVTRAQRFEEGEFLPFAAAWPQVRDGYLEWLANHEAKEGARFESAESRHETSLGDIQLVGRIDRIDALPDGRRMVMDYKTEARPASVERVRNPGEDTQLAFYAALLHDDTLRAAYINVGERGKTDTVEQEHVVDARDMLVDGILHDLSRIRSGEPLHALGEGKACEFCAARGLCRRDFWS</sequence>
<organism evidence="2 3">
    <name type="scientific">Caenimonas aquaedulcis</name>
    <dbReference type="NCBI Taxonomy" id="2793270"/>
    <lineage>
        <taxon>Bacteria</taxon>
        <taxon>Pseudomonadati</taxon>
        <taxon>Pseudomonadota</taxon>
        <taxon>Betaproteobacteria</taxon>
        <taxon>Burkholderiales</taxon>
        <taxon>Comamonadaceae</taxon>
        <taxon>Caenimonas</taxon>
    </lineage>
</organism>
<reference evidence="2" key="1">
    <citation type="submission" date="2020-11" db="EMBL/GenBank/DDBJ databases">
        <title>Bacterial whole genome sequence for Caenimonas sp. DR4.4.</title>
        <authorList>
            <person name="Le V."/>
            <person name="Ko S.-R."/>
            <person name="Ahn C.-Y."/>
            <person name="Oh H.-M."/>
        </authorList>
    </citation>
    <scope>NUCLEOTIDE SEQUENCE</scope>
    <source>
        <strain evidence="2">DR4.4</strain>
    </source>
</reference>
<dbReference type="InterPro" id="IPR011604">
    <property type="entry name" value="PDDEXK-like_dom_sf"/>
</dbReference>
<dbReference type="InterPro" id="IPR027417">
    <property type="entry name" value="P-loop_NTPase"/>
</dbReference>
<dbReference type="RefSeq" id="WP_196984717.1">
    <property type="nucleotide sequence ID" value="NZ_JADWYS010000001.1"/>
</dbReference>
<dbReference type="Gene3D" id="3.90.320.10">
    <property type="match status" value="1"/>
</dbReference>
<evidence type="ECO:0000313" key="3">
    <source>
        <dbReference type="Proteomes" id="UP000651050"/>
    </source>
</evidence>
<comment type="caution">
    <text evidence="2">The sequence shown here is derived from an EMBL/GenBank/DDBJ whole genome shotgun (WGS) entry which is preliminary data.</text>
</comment>
<dbReference type="EMBL" id="JADWYS010000001">
    <property type="protein sequence ID" value="MBG9386750.1"/>
    <property type="molecule type" value="Genomic_DNA"/>
</dbReference>
<feature type="domain" description="PD-(D/E)XK endonuclease-like" evidence="1">
    <location>
        <begin position="583"/>
        <end position="832"/>
    </location>
</feature>
<proteinExistence type="predicted"/>
<dbReference type="Proteomes" id="UP000651050">
    <property type="component" value="Unassembled WGS sequence"/>
</dbReference>
<evidence type="ECO:0000313" key="2">
    <source>
        <dbReference type="EMBL" id="MBG9386750.1"/>
    </source>
</evidence>
<keyword evidence="3" id="KW-1185">Reference proteome</keyword>
<dbReference type="InterPro" id="IPR038726">
    <property type="entry name" value="PDDEXK_AddAB-type"/>
</dbReference>
<accession>A0A931MFT8</accession>